<keyword evidence="3" id="KW-1185">Reference proteome</keyword>
<sequence>MAEFQIRAATKEDMPGVERINRHYVLNTVITFATEPKTVEQFVRQFDEIARDGLPYIVAVEPNSADVLGYANAHAFRDVSSAYKYTVEISLFCANGQTGRGIGSKLLKALIDALKEPLKHPELRAQGAHIPPRPVKQALAVMAVDETAKRNGLALKEFYESFGFRCNGHLRQVGYKFDRWIDTMYLQLSL</sequence>
<feature type="domain" description="N-acetyltransferase" evidence="1">
    <location>
        <begin position="4"/>
        <end position="190"/>
    </location>
</feature>
<reference evidence="2" key="1">
    <citation type="submission" date="2022-07" db="EMBL/GenBank/DDBJ databases">
        <title>Fungi with potential for degradation of polypropylene.</title>
        <authorList>
            <person name="Gostincar C."/>
        </authorList>
    </citation>
    <scope>NUCLEOTIDE SEQUENCE</scope>
    <source>
        <strain evidence="2">EXF-13308</strain>
    </source>
</reference>
<dbReference type="Pfam" id="PF13420">
    <property type="entry name" value="Acetyltransf_4"/>
    <property type="match status" value="1"/>
</dbReference>
<evidence type="ECO:0000313" key="2">
    <source>
        <dbReference type="EMBL" id="KAJ9149755.1"/>
    </source>
</evidence>
<organism evidence="2 3">
    <name type="scientific">Pleurostoma richardsiae</name>
    <dbReference type="NCBI Taxonomy" id="41990"/>
    <lineage>
        <taxon>Eukaryota</taxon>
        <taxon>Fungi</taxon>
        <taxon>Dikarya</taxon>
        <taxon>Ascomycota</taxon>
        <taxon>Pezizomycotina</taxon>
        <taxon>Sordariomycetes</taxon>
        <taxon>Sordariomycetidae</taxon>
        <taxon>Calosphaeriales</taxon>
        <taxon>Pleurostomataceae</taxon>
        <taxon>Pleurostoma</taxon>
    </lineage>
</organism>
<evidence type="ECO:0000259" key="1">
    <source>
        <dbReference type="PROSITE" id="PS51186"/>
    </source>
</evidence>
<protein>
    <recommendedName>
        <fullName evidence="1">N-acetyltransferase domain-containing protein</fullName>
    </recommendedName>
</protein>
<dbReference type="AlphaFoldDB" id="A0AA38RKG0"/>
<dbReference type="Proteomes" id="UP001174694">
    <property type="component" value="Unassembled WGS sequence"/>
</dbReference>
<dbReference type="GO" id="GO:0016747">
    <property type="term" value="F:acyltransferase activity, transferring groups other than amino-acyl groups"/>
    <property type="evidence" value="ECO:0007669"/>
    <property type="project" value="InterPro"/>
</dbReference>
<dbReference type="SUPFAM" id="SSF55729">
    <property type="entry name" value="Acyl-CoA N-acyltransferases (Nat)"/>
    <property type="match status" value="1"/>
</dbReference>
<dbReference type="InterPro" id="IPR016181">
    <property type="entry name" value="Acyl_CoA_acyltransferase"/>
</dbReference>
<name>A0AA38RKG0_9PEZI</name>
<dbReference type="EMBL" id="JANBVO010000009">
    <property type="protein sequence ID" value="KAJ9149755.1"/>
    <property type="molecule type" value="Genomic_DNA"/>
</dbReference>
<dbReference type="InterPro" id="IPR000182">
    <property type="entry name" value="GNAT_dom"/>
</dbReference>
<dbReference type="Gene3D" id="3.40.630.30">
    <property type="match status" value="1"/>
</dbReference>
<evidence type="ECO:0000313" key="3">
    <source>
        <dbReference type="Proteomes" id="UP001174694"/>
    </source>
</evidence>
<gene>
    <name evidence="2" type="ORF">NKR23_g4100</name>
</gene>
<comment type="caution">
    <text evidence="2">The sequence shown here is derived from an EMBL/GenBank/DDBJ whole genome shotgun (WGS) entry which is preliminary data.</text>
</comment>
<dbReference type="PROSITE" id="PS51186">
    <property type="entry name" value="GNAT"/>
    <property type="match status" value="1"/>
</dbReference>
<accession>A0AA38RKG0</accession>
<proteinExistence type="predicted"/>